<dbReference type="PROSITE" id="PS50173">
    <property type="entry name" value="UMUC"/>
    <property type="match status" value="1"/>
</dbReference>
<dbReference type="Gene3D" id="3.30.70.270">
    <property type="match status" value="1"/>
</dbReference>
<evidence type="ECO:0000259" key="17">
    <source>
        <dbReference type="PROSITE" id="PS50172"/>
    </source>
</evidence>
<proteinExistence type="inferred from homology"/>
<dbReference type="GeneID" id="64857870"/>
<dbReference type="Pfam" id="PF00817">
    <property type="entry name" value="IMS"/>
    <property type="match status" value="1"/>
</dbReference>
<evidence type="ECO:0000256" key="9">
    <source>
        <dbReference type="ARBA" id="ARBA00022842"/>
    </source>
</evidence>
<evidence type="ECO:0000256" key="14">
    <source>
        <dbReference type="PIRNR" id="PIRNR036573"/>
    </source>
</evidence>
<dbReference type="SUPFAM" id="SSF100879">
    <property type="entry name" value="Lesion bypass DNA polymerase (Y-family), little finger domain"/>
    <property type="match status" value="1"/>
</dbReference>
<feature type="domain" description="UmuC" evidence="18">
    <location>
        <begin position="213"/>
        <end position="414"/>
    </location>
</feature>
<dbReference type="InterPro" id="IPR053848">
    <property type="entry name" value="IMS_HHH_1"/>
</dbReference>
<protein>
    <recommendedName>
        <fullName evidence="3 14">DNA repair protein REV1</fullName>
        <ecNumber evidence="14">2.7.7.-</ecNumber>
    </recommendedName>
</protein>
<dbReference type="Gene3D" id="3.40.50.10190">
    <property type="entry name" value="BRCT domain"/>
    <property type="match status" value="1"/>
</dbReference>
<dbReference type="InterPro" id="IPR036775">
    <property type="entry name" value="DNA_pol_Y-fam_lit_finger_sf"/>
</dbReference>
<dbReference type="GO" id="GO:0005634">
    <property type="term" value="C:nucleus"/>
    <property type="evidence" value="ECO:0007669"/>
    <property type="project" value="UniProtKB-SubCell"/>
</dbReference>
<dbReference type="FunFam" id="3.30.1490.100:FF:000001">
    <property type="entry name" value="DNA repair protein REV1"/>
    <property type="match status" value="1"/>
</dbReference>
<dbReference type="GO" id="GO:0006281">
    <property type="term" value="P:DNA repair"/>
    <property type="evidence" value="ECO:0007669"/>
    <property type="project" value="UniProtKB-KW"/>
</dbReference>
<dbReference type="EMBL" id="CAEFZW010000005">
    <property type="protein sequence ID" value="CAB4254850.1"/>
    <property type="molecule type" value="Genomic_DNA"/>
</dbReference>
<keyword evidence="20" id="KW-1185">Reference proteome</keyword>
<dbReference type="EC" id="2.7.7.-" evidence="14"/>
<keyword evidence="10 14" id="KW-0238">DNA-binding</keyword>
<dbReference type="OrthoDB" id="427711at2759"/>
<gene>
    <name evidence="19" type="ORF">KABA2_05S02640</name>
</gene>
<evidence type="ECO:0000256" key="16">
    <source>
        <dbReference type="SAM" id="MobiDB-lite"/>
    </source>
</evidence>
<dbReference type="SUPFAM" id="SSF52113">
    <property type="entry name" value="BRCT domain"/>
    <property type="match status" value="1"/>
</dbReference>
<feature type="binding site" evidence="15">
    <location>
        <position position="323"/>
    </location>
    <ligand>
        <name>Mg(2+)</name>
        <dbReference type="ChEBI" id="CHEBI:18420"/>
        <label>1</label>
    </ligand>
</feature>
<dbReference type="Pfam" id="PF11799">
    <property type="entry name" value="IMS_C"/>
    <property type="match status" value="1"/>
</dbReference>
<dbReference type="Gene3D" id="1.10.150.20">
    <property type="entry name" value="5' to 3' exonuclease, C-terminal subdomain"/>
    <property type="match status" value="1"/>
</dbReference>
<dbReference type="GO" id="GO:0003684">
    <property type="term" value="F:damaged DNA binding"/>
    <property type="evidence" value="ECO:0007669"/>
    <property type="project" value="UniProtKB-UniRule"/>
</dbReference>
<accession>A0A8H2VG43</accession>
<sequence length="847" mass="97230">MSSTKNSKDNTTAATTTPGRYSYFYNKKIKQAEQDIQFRKQYETIGKQTSQLLKGLTIYVNGHTIPGRLQIHDMVVLNGGRFLHHLSSKGSATHIIASSLPPKKRIEFKNYKVINPQWLVDCIKQQKIVPWQEYSILKSNIEQPSILKTSSVVTTPGNKTGPPDCNDPNFLVDYFKHSRLHHLSEWKASLRQKFVESYRDIQPLTHSDSSYTILHIDFDCFFATVAYLFRDKRKTPTLDFDKDPIAVCHGVKNSDIASCNYAARKFGLKNGMWVGTAEKMLPNDIKLTTLPYDFEHIEKGSKVFYSVLQGIEQFYCVLPVSIDEAICVMAKDAMENKQTLLQLCNALRQRIKHETSGCVVSVGVSDSLVLARLALRTAKPNGVFLFDNNSESQDSTDVNQFWSSFKLDDLPGVGRSTLKKIRDKYPKVKTLHDLRQSCQNVASLQSVLGNKLGEKVCLALRGKDDDESARIIYDPINVFQRKSISIDINWGIRFKDMVEIDRFLDVCSDYLVNQKLAEYNKLTSSITLKLMQRCVDAPIDPPKYMGMGRCDPFTTSSRLGVPTNDDGIIATELKHMFRTLPVPPVELRGVSIQFNRLVDANDAVDPNAKVGLSLLFQSGHASSTAITTTTPPTRSIESPHDRGESTDPHRRYKRLKRSPVKERQDQLESNQRQAYQQQFFQELPTQIRKDVQHELEITRKVKGSKLQRMKEKLQKRENAIQNMNSHFMNNDSIFVPIKFQKETNFEKICSMVNDWVRETIKEKGPHERDLQFFKKYLNKLCDSDRVHLVLRLADMVSVTLNLMSHKYGDREGFLEWEMILLKFIVPLMNRNRHTFQTERKLDIEYDI</sequence>
<dbReference type="PROSITE" id="PS50172">
    <property type="entry name" value="BRCT"/>
    <property type="match status" value="1"/>
</dbReference>
<evidence type="ECO:0000256" key="13">
    <source>
        <dbReference type="ARBA" id="ARBA00058985"/>
    </source>
</evidence>
<dbReference type="InterPro" id="IPR012112">
    <property type="entry name" value="REV1"/>
</dbReference>
<keyword evidence="12 14" id="KW-0539">Nucleus</keyword>
<keyword evidence="4 14" id="KW-0237">DNA synthesis</keyword>
<reference evidence="19 20" key="1">
    <citation type="submission" date="2020-05" db="EMBL/GenBank/DDBJ databases">
        <authorList>
            <person name="Casaregola S."/>
            <person name="Devillers H."/>
            <person name="Grondin C."/>
        </authorList>
    </citation>
    <scope>NUCLEOTIDE SEQUENCE [LARGE SCALE GENOMIC DNA]</scope>
    <source>
        <strain evidence="19 20">CLIB 1767</strain>
    </source>
</reference>
<evidence type="ECO:0000256" key="10">
    <source>
        <dbReference type="ARBA" id="ARBA00023125"/>
    </source>
</evidence>
<evidence type="ECO:0000256" key="2">
    <source>
        <dbReference type="ARBA" id="ARBA00010945"/>
    </source>
</evidence>
<dbReference type="Gene3D" id="3.30.1490.100">
    <property type="entry name" value="DNA polymerase, Y-family, little finger domain"/>
    <property type="match status" value="1"/>
</dbReference>
<evidence type="ECO:0000256" key="3">
    <source>
        <dbReference type="ARBA" id="ARBA00020399"/>
    </source>
</evidence>
<keyword evidence="9 15" id="KW-0460">Magnesium</keyword>
<feature type="region of interest" description="Disordered" evidence="16">
    <location>
        <begin position="622"/>
        <end position="672"/>
    </location>
</feature>
<keyword evidence="7 15" id="KW-0479">Metal-binding</keyword>
<keyword evidence="6 14" id="KW-0548">Nucleotidyltransferase</keyword>
<dbReference type="GO" id="GO:0070987">
    <property type="term" value="P:error-free translesion synthesis"/>
    <property type="evidence" value="ECO:0007669"/>
    <property type="project" value="TreeGrafter"/>
</dbReference>
<evidence type="ECO:0000256" key="12">
    <source>
        <dbReference type="ARBA" id="ARBA00023242"/>
    </source>
</evidence>
<dbReference type="InterPro" id="IPR043502">
    <property type="entry name" value="DNA/RNA_pol_sf"/>
</dbReference>
<dbReference type="RefSeq" id="XP_041406694.1">
    <property type="nucleotide sequence ID" value="XM_041550760.1"/>
</dbReference>
<evidence type="ECO:0000256" key="11">
    <source>
        <dbReference type="ARBA" id="ARBA00023204"/>
    </source>
</evidence>
<keyword evidence="8 14" id="KW-0227">DNA damage</keyword>
<evidence type="ECO:0000256" key="5">
    <source>
        <dbReference type="ARBA" id="ARBA00022679"/>
    </source>
</evidence>
<feature type="domain" description="BRCT" evidence="17">
    <location>
        <begin position="48"/>
        <end position="136"/>
    </location>
</feature>
<dbReference type="GO" id="GO:0017125">
    <property type="term" value="F:deoxycytidyl transferase activity"/>
    <property type="evidence" value="ECO:0007669"/>
    <property type="project" value="TreeGrafter"/>
</dbReference>
<dbReference type="CDD" id="cd17719">
    <property type="entry name" value="BRCT_Rev1"/>
    <property type="match status" value="1"/>
</dbReference>
<evidence type="ECO:0000256" key="4">
    <source>
        <dbReference type="ARBA" id="ARBA00022634"/>
    </source>
</evidence>
<feature type="binding site" evidence="15">
    <location>
        <position position="217"/>
    </location>
    <ligand>
        <name>Mg(2+)</name>
        <dbReference type="ChEBI" id="CHEBI:18420"/>
        <label>1</label>
    </ligand>
</feature>
<dbReference type="Gene3D" id="6.10.250.1490">
    <property type="match status" value="1"/>
</dbReference>
<dbReference type="GO" id="GO:0042276">
    <property type="term" value="P:error-prone translesion synthesis"/>
    <property type="evidence" value="ECO:0007669"/>
    <property type="project" value="InterPro"/>
</dbReference>
<name>A0A8H2VG43_9SACH</name>
<dbReference type="GO" id="GO:0003887">
    <property type="term" value="F:DNA-directed DNA polymerase activity"/>
    <property type="evidence" value="ECO:0007669"/>
    <property type="project" value="InterPro"/>
</dbReference>
<comment type="similarity">
    <text evidence="2 14">Belongs to the DNA polymerase type-Y family.</text>
</comment>
<evidence type="ECO:0000313" key="19">
    <source>
        <dbReference type="EMBL" id="CAB4254850.1"/>
    </source>
</evidence>
<dbReference type="Pfam" id="PF21999">
    <property type="entry name" value="IMS_HHH_1"/>
    <property type="match status" value="1"/>
</dbReference>
<evidence type="ECO:0000256" key="1">
    <source>
        <dbReference type="ARBA" id="ARBA00004123"/>
    </source>
</evidence>
<dbReference type="FunFam" id="3.40.50.10190:FF:000011">
    <property type="entry name" value="DNA repair protein REV1"/>
    <property type="match status" value="1"/>
</dbReference>
<dbReference type="PIRSF" id="PIRSF036573">
    <property type="entry name" value="REV1"/>
    <property type="match status" value="1"/>
</dbReference>
<dbReference type="InterPro" id="IPR036420">
    <property type="entry name" value="BRCT_dom_sf"/>
</dbReference>
<dbReference type="InterPro" id="IPR017961">
    <property type="entry name" value="DNA_pol_Y-fam_little_finger"/>
</dbReference>
<dbReference type="Proteomes" id="UP000644660">
    <property type="component" value="Unassembled WGS sequence"/>
</dbReference>
<comment type="function">
    <text evidence="13">Deoxycytidyl transferase involved in DNA repair. Transfers a dCMP residue from dCTP to the 3'-end of a DNA primer in a template-dependent reaction. May assist in the first step in the bypass of abasic lesions by the insertion of a nucleotide opposite the lesion. Required for normal induction of mutations by physical and chemical agents. Involved in mitochondrial DNA mutagenesis.</text>
</comment>
<keyword evidence="5 14" id="KW-0808">Transferase</keyword>
<feature type="compositionally biased region" description="Basic and acidic residues" evidence="16">
    <location>
        <begin position="637"/>
        <end position="649"/>
    </location>
</feature>
<evidence type="ECO:0000256" key="8">
    <source>
        <dbReference type="ARBA" id="ARBA00022763"/>
    </source>
</evidence>
<dbReference type="InterPro" id="IPR001126">
    <property type="entry name" value="UmuC"/>
</dbReference>
<organism evidence="19 20">
    <name type="scientific">Maudiozyma barnettii</name>
    <dbReference type="NCBI Taxonomy" id="61262"/>
    <lineage>
        <taxon>Eukaryota</taxon>
        <taxon>Fungi</taxon>
        <taxon>Dikarya</taxon>
        <taxon>Ascomycota</taxon>
        <taxon>Saccharomycotina</taxon>
        <taxon>Saccharomycetes</taxon>
        <taxon>Saccharomycetales</taxon>
        <taxon>Saccharomycetaceae</taxon>
        <taxon>Maudiozyma</taxon>
    </lineage>
</organism>
<evidence type="ECO:0000313" key="20">
    <source>
        <dbReference type="Proteomes" id="UP000644660"/>
    </source>
</evidence>
<dbReference type="Pfam" id="PF16589">
    <property type="entry name" value="BRCT_2"/>
    <property type="match status" value="1"/>
</dbReference>
<dbReference type="InterPro" id="IPR001357">
    <property type="entry name" value="BRCT_dom"/>
</dbReference>
<evidence type="ECO:0000256" key="6">
    <source>
        <dbReference type="ARBA" id="ARBA00022695"/>
    </source>
</evidence>
<evidence type="ECO:0000256" key="7">
    <source>
        <dbReference type="ARBA" id="ARBA00022723"/>
    </source>
</evidence>
<comment type="cofactor">
    <cofactor evidence="15">
        <name>Mg(2+)</name>
        <dbReference type="ChEBI" id="CHEBI:18420"/>
    </cofactor>
    <text evidence="15">Binds 2 magnesium ions.</text>
</comment>
<dbReference type="AlphaFoldDB" id="A0A8H2VG43"/>
<evidence type="ECO:0000259" key="18">
    <source>
        <dbReference type="PROSITE" id="PS50173"/>
    </source>
</evidence>
<dbReference type="FunFam" id="3.40.1170.60:FF:000023">
    <property type="entry name" value="DNA repair protein REV1"/>
    <property type="match status" value="1"/>
</dbReference>
<dbReference type="SMART" id="SM00292">
    <property type="entry name" value="BRCT"/>
    <property type="match status" value="1"/>
</dbReference>
<dbReference type="InterPro" id="IPR043128">
    <property type="entry name" value="Rev_trsase/Diguanyl_cyclase"/>
</dbReference>
<dbReference type="SUPFAM" id="SSF56672">
    <property type="entry name" value="DNA/RNA polymerases"/>
    <property type="match status" value="1"/>
</dbReference>
<dbReference type="Gene3D" id="3.40.1170.60">
    <property type="match status" value="1"/>
</dbReference>
<dbReference type="GO" id="GO:0046872">
    <property type="term" value="F:metal ion binding"/>
    <property type="evidence" value="ECO:0007669"/>
    <property type="project" value="UniProtKB-KW"/>
</dbReference>
<comment type="subcellular location">
    <subcellularLocation>
        <location evidence="1 14">Nucleus</location>
    </subcellularLocation>
</comment>
<keyword evidence="11 14" id="KW-0234">DNA repair</keyword>
<comment type="caution">
    <text evidence="19">The sequence shown here is derived from an EMBL/GenBank/DDBJ whole genome shotgun (WGS) entry which is preliminary data.</text>
</comment>
<dbReference type="PANTHER" id="PTHR45990:SF1">
    <property type="entry name" value="DNA REPAIR PROTEIN REV1"/>
    <property type="match status" value="1"/>
</dbReference>
<dbReference type="PANTHER" id="PTHR45990">
    <property type="entry name" value="DNA REPAIR PROTEIN REV1"/>
    <property type="match status" value="1"/>
</dbReference>
<feature type="compositionally biased region" description="Low complexity" evidence="16">
    <location>
        <begin position="622"/>
        <end position="633"/>
    </location>
</feature>
<evidence type="ECO:0000256" key="15">
    <source>
        <dbReference type="PIRSR" id="PIRSR036573-2"/>
    </source>
</evidence>
<feature type="binding site" evidence="15">
    <location>
        <position position="324"/>
    </location>
    <ligand>
        <name>Mg(2+)</name>
        <dbReference type="ChEBI" id="CHEBI:18420"/>
        <label>1</label>
    </ligand>
</feature>